<dbReference type="Proteomes" id="UP001585080">
    <property type="component" value="Unassembled WGS sequence"/>
</dbReference>
<dbReference type="SUPFAM" id="SSF56645">
    <property type="entry name" value="Acyl-CoA dehydrogenase NM domain-like"/>
    <property type="match status" value="1"/>
</dbReference>
<dbReference type="PANTHER" id="PTHR10909">
    <property type="entry name" value="ELECTRON TRANSPORT OXIDOREDUCTASE"/>
    <property type="match status" value="1"/>
</dbReference>
<dbReference type="InterPro" id="IPR012258">
    <property type="entry name" value="Acyl-CoA_oxidase"/>
</dbReference>
<accession>A0ABV5EML6</accession>
<keyword evidence="2" id="KW-1185">Reference proteome</keyword>
<gene>
    <name evidence="1" type="ORF">VSS16_36245</name>
</gene>
<evidence type="ECO:0000313" key="2">
    <source>
        <dbReference type="Proteomes" id="UP001585080"/>
    </source>
</evidence>
<dbReference type="InterPro" id="IPR009100">
    <property type="entry name" value="AcylCoA_DH/oxidase_NM_dom_sf"/>
</dbReference>
<evidence type="ECO:0000313" key="1">
    <source>
        <dbReference type="EMBL" id="MFB8778087.1"/>
    </source>
</evidence>
<protein>
    <submittedName>
        <fullName evidence="1">Acyl-CoA oxidase</fullName>
    </submittedName>
</protein>
<organism evidence="1 2">
    <name type="scientific">Streptomyces broussonetiae</name>
    <dbReference type="NCBI Taxonomy" id="2686304"/>
    <lineage>
        <taxon>Bacteria</taxon>
        <taxon>Bacillati</taxon>
        <taxon>Actinomycetota</taxon>
        <taxon>Actinomycetes</taxon>
        <taxon>Kitasatosporales</taxon>
        <taxon>Streptomycetaceae</taxon>
        <taxon>Streptomyces</taxon>
    </lineage>
</organism>
<reference evidence="1 2" key="1">
    <citation type="submission" date="2024-01" db="EMBL/GenBank/DDBJ databases">
        <title>Genome mining of biosynthetic gene clusters to explore secondary metabolites of Streptomyces sp.</title>
        <authorList>
            <person name="Baig A."/>
            <person name="Ajitkumar Shintre N."/>
            <person name="Kumar H."/>
            <person name="Anbarasu A."/>
            <person name="Ramaiah S."/>
        </authorList>
    </citation>
    <scope>NUCLEOTIDE SEQUENCE [LARGE SCALE GENOMIC DNA]</scope>
    <source>
        <strain evidence="1 2">A57</strain>
    </source>
</reference>
<dbReference type="PANTHER" id="PTHR10909:SF382">
    <property type="entry name" value="ACYL-COENZYME A OXIDASE"/>
    <property type="match status" value="1"/>
</dbReference>
<name>A0ABV5EML6_9ACTN</name>
<dbReference type="InterPro" id="IPR046373">
    <property type="entry name" value="Acyl-CoA_Oxase/DH_mid-dom_sf"/>
</dbReference>
<dbReference type="EMBL" id="JAYMRP010000125">
    <property type="protein sequence ID" value="MFB8778087.1"/>
    <property type="molecule type" value="Genomic_DNA"/>
</dbReference>
<feature type="non-terminal residue" evidence="1">
    <location>
        <position position="103"/>
    </location>
</feature>
<sequence>MGVLLLTELGYGSNVVEMRTEARWDPGTRRFTLNTPVPEACKFMPNVADETVAKTCVVAARLMVNGQDEGVFPFVLTLRDDRGLVRGVSVHRMPDKGFCPMDN</sequence>
<comment type="caution">
    <text evidence="1">The sequence shown here is derived from an EMBL/GenBank/DDBJ whole genome shotgun (WGS) entry which is preliminary data.</text>
</comment>
<dbReference type="Gene3D" id="2.40.110.10">
    <property type="entry name" value="Butyryl-CoA Dehydrogenase, subunit A, domain 2"/>
    <property type="match status" value="1"/>
</dbReference>
<proteinExistence type="predicted"/>